<feature type="compositionally biased region" description="Polar residues" evidence="1">
    <location>
        <begin position="50"/>
        <end position="61"/>
    </location>
</feature>
<keyword evidence="2" id="KW-1133">Transmembrane helix</keyword>
<organism evidence="3">
    <name type="scientific">Photinus pyralis</name>
    <name type="common">Common eastern firefly</name>
    <name type="synonym">Lampyris pyralis</name>
    <dbReference type="NCBI Taxonomy" id="7054"/>
    <lineage>
        <taxon>Eukaryota</taxon>
        <taxon>Metazoa</taxon>
        <taxon>Ecdysozoa</taxon>
        <taxon>Arthropoda</taxon>
        <taxon>Hexapoda</taxon>
        <taxon>Insecta</taxon>
        <taxon>Pterygota</taxon>
        <taxon>Neoptera</taxon>
        <taxon>Endopterygota</taxon>
        <taxon>Coleoptera</taxon>
        <taxon>Polyphaga</taxon>
        <taxon>Elateriformia</taxon>
        <taxon>Elateroidea</taxon>
        <taxon>Lampyridae</taxon>
        <taxon>Lampyrinae</taxon>
        <taxon>Photinus</taxon>
    </lineage>
</organism>
<feature type="transmembrane region" description="Helical" evidence="2">
    <location>
        <begin position="297"/>
        <end position="321"/>
    </location>
</feature>
<feature type="compositionally biased region" description="Basic and acidic residues" evidence="1">
    <location>
        <begin position="94"/>
        <end position="115"/>
    </location>
</feature>
<feature type="transmembrane region" description="Helical" evidence="2">
    <location>
        <begin position="238"/>
        <end position="256"/>
    </location>
</feature>
<accession>A0A1Y1K055</accession>
<reference evidence="3" key="1">
    <citation type="journal article" date="2016" name="Sci. Rep.">
        <title>Molecular characterization of firefly nuptial gifts: a multi-omics approach sheds light on postcopulatory sexual selection.</title>
        <authorList>
            <person name="Al-Wathiqui N."/>
            <person name="Fallon T.R."/>
            <person name="South A."/>
            <person name="Weng J.K."/>
            <person name="Lewis S.M."/>
        </authorList>
    </citation>
    <scope>NUCLEOTIDE SEQUENCE</scope>
</reference>
<name>A0A1Y1K055_PHOPY</name>
<dbReference type="AlphaFoldDB" id="A0A1Y1K055"/>
<feature type="region of interest" description="Disordered" evidence="1">
    <location>
        <begin position="50"/>
        <end position="119"/>
    </location>
</feature>
<keyword evidence="2" id="KW-0472">Membrane</keyword>
<sequence length="359" mass="41303">MELRSSRSRSRTPFVQGSVEREMVGEDLVGSTTFRTTRSTTRVITSNYNNLTNNIKSSTPERSMKTRSSKSEKVSRKARYKTSDYSSEEGEALESSKDSTGRFLEESSRRSEESHSTGSVSAIDFYRAAGDYWNKYPKTDYTYSLHSKDRTELAPGVLAMPNMSRRSLHGSDYSNEFLRSHKETNTHEEHIDFTPSHNYRTEEVTRLKQRNLFSNNNHDKMYQYSAYTKRQSFRSRTWSALVTVVTWITSIFYYTFTVQNSIFIWFAKILHRVATRVMLWDSWLLRSVRKSNKVTSLIMLCVIPLLVFGGLHVLLISGVSLTPPCHPNCGRIASSYANAIVKSANNIVNDTYNYFMLES</sequence>
<dbReference type="EMBL" id="GEZM01099102">
    <property type="protein sequence ID" value="JAV53490.1"/>
    <property type="molecule type" value="Transcribed_RNA"/>
</dbReference>
<keyword evidence="2" id="KW-0812">Transmembrane</keyword>
<evidence type="ECO:0000256" key="2">
    <source>
        <dbReference type="SAM" id="Phobius"/>
    </source>
</evidence>
<dbReference type="EMBL" id="GEZM01099095">
    <property type="protein sequence ID" value="JAV53496.1"/>
    <property type="molecule type" value="Transcribed_RNA"/>
</dbReference>
<evidence type="ECO:0000256" key="1">
    <source>
        <dbReference type="SAM" id="MobiDB-lite"/>
    </source>
</evidence>
<proteinExistence type="predicted"/>
<dbReference type="EMBL" id="GEZM01099101">
    <property type="protein sequence ID" value="JAV53491.1"/>
    <property type="molecule type" value="Transcribed_RNA"/>
</dbReference>
<dbReference type="EMBL" id="GEZM01099107">
    <property type="protein sequence ID" value="JAV53486.1"/>
    <property type="molecule type" value="Transcribed_RNA"/>
</dbReference>
<protein>
    <submittedName>
        <fullName evidence="3">Uncharacterized protein</fullName>
    </submittedName>
</protein>
<evidence type="ECO:0000313" key="3">
    <source>
        <dbReference type="EMBL" id="JAV53490.1"/>
    </source>
</evidence>